<accession>A0A4P8IIX2</accession>
<gene>
    <name evidence="2" type="ORF">AR1Y2_2430</name>
</gene>
<dbReference type="InterPro" id="IPR009693">
    <property type="entry name" value="Glucitol_operon_activator"/>
</dbReference>
<feature type="transmembrane region" description="Helical" evidence="1">
    <location>
        <begin position="6"/>
        <end position="25"/>
    </location>
</feature>
<name>A0A4P8IIX2_9FIRM</name>
<keyword evidence="1" id="KW-0812">Transmembrane</keyword>
<dbReference type="RefSeq" id="WP_137329187.1">
    <property type="nucleotide sequence ID" value="NZ_CP040058.1"/>
</dbReference>
<dbReference type="Pfam" id="PF06923">
    <property type="entry name" value="GutM"/>
    <property type="match status" value="1"/>
</dbReference>
<proteinExistence type="predicted"/>
<organism evidence="2 3">
    <name type="scientific">Anaerostipes rhamnosivorans</name>
    <dbReference type="NCBI Taxonomy" id="1229621"/>
    <lineage>
        <taxon>Bacteria</taxon>
        <taxon>Bacillati</taxon>
        <taxon>Bacillota</taxon>
        <taxon>Clostridia</taxon>
        <taxon>Lachnospirales</taxon>
        <taxon>Lachnospiraceae</taxon>
        <taxon>Anaerostipes</taxon>
    </lineage>
</organism>
<dbReference type="OrthoDB" id="2063491at2"/>
<evidence type="ECO:0000313" key="2">
    <source>
        <dbReference type="EMBL" id="QCP35884.1"/>
    </source>
</evidence>
<evidence type="ECO:0008006" key="4">
    <source>
        <dbReference type="Google" id="ProtNLM"/>
    </source>
</evidence>
<dbReference type="KEGG" id="arf:AR1Y2_2430"/>
<dbReference type="Proteomes" id="UP000298653">
    <property type="component" value="Chromosome"/>
</dbReference>
<keyword evidence="1" id="KW-0472">Membrane</keyword>
<evidence type="ECO:0000256" key="1">
    <source>
        <dbReference type="SAM" id="Phobius"/>
    </source>
</evidence>
<dbReference type="AlphaFoldDB" id="A0A4P8IIX2"/>
<evidence type="ECO:0000313" key="3">
    <source>
        <dbReference type="Proteomes" id="UP000298653"/>
    </source>
</evidence>
<sequence length="139" mass="15851">MWMKIAVAFVMVIAILAFIGYSYMIKQQSDEVRKLYADFRETYGKDYQIGFGLCKGTVFNKEYIVILAADKDKKVIDAVSAEGAGMEWSHGTASEYIGMDIAKYKTEQEEMKKKQTLYEKGEQEMTPKEKALTMAVKNI</sequence>
<dbReference type="EMBL" id="CP040058">
    <property type="protein sequence ID" value="QCP35884.1"/>
    <property type="molecule type" value="Genomic_DNA"/>
</dbReference>
<reference evidence="2 3" key="1">
    <citation type="submission" date="2019-05" db="EMBL/GenBank/DDBJ databases">
        <title>Complete genome sequencing of Anaerostipes rhamnosivorans.</title>
        <authorList>
            <person name="Bui T.P.N."/>
            <person name="de Vos W.M."/>
        </authorList>
    </citation>
    <scope>NUCLEOTIDE SEQUENCE [LARGE SCALE GENOMIC DNA]</scope>
    <source>
        <strain evidence="2 3">1y2</strain>
    </source>
</reference>
<keyword evidence="1" id="KW-1133">Transmembrane helix</keyword>
<keyword evidence="3" id="KW-1185">Reference proteome</keyword>
<protein>
    <recommendedName>
        <fullName evidence="4">Glucitol operon activator protein</fullName>
    </recommendedName>
</protein>